<reference evidence="1 2" key="1">
    <citation type="journal article" date="2023" name="Nucleic Acids Res.">
        <title>The hologenome of Daphnia magna reveals possible DNA methylation and microbiome-mediated evolution of the host genome.</title>
        <authorList>
            <person name="Chaturvedi A."/>
            <person name="Li X."/>
            <person name="Dhandapani V."/>
            <person name="Marshall H."/>
            <person name="Kissane S."/>
            <person name="Cuenca-Cambronero M."/>
            <person name="Asole G."/>
            <person name="Calvet F."/>
            <person name="Ruiz-Romero M."/>
            <person name="Marangio P."/>
            <person name="Guigo R."/>
            <person name="Rago D."/>
            <person name="Mirbahai L."/>
            <person name="Eastwood N."/>
            <person name="Colbourne J.K."/>
            <person name="Zhou J."/>
            <person name="Mallon E."/>
            <person name="Orsini L."/>
        </authorList>
    </citation>
    <scope>NUCLEOTIDE SEQUENCE [LARGE SCALE GENOMIC DNA]</scope>
    <source>
        <strain evidence="1">LRV0_1</strain>
    </source>
</reference>
<dbReference type="EMBL" id="JAOYFB010000005">
    <property type="protein sequence ID" value="KAK4015813.1"/>
    <property type="molecule type" value="Genomic_DNA"/>
</dbReference>
<organism evidence="1 2">
    <name type="scientific">Daphnia magna</name>
    <dbReference type="NCBI Taxonomy" id="35525"/>
    <lineage>
        <taxon>Eukaryota</taxon>
        <taxon>Metazoa</taxon>
        <taxon>Ecdysozoa</taxon>
        <taxon>Arthropoda</taxon>
        <taxon>Crustacea</taxon>
        <taxon>Branchiopoda</taxon>
        <taxon>Diplostraca</taxon>
        <taxon>Cladocera</taxon>
        <taxon>Anomopoda</taxon>
        <taxon>Daphniidae</taxon>
        <taxon>Daphnia</taxon>
    </lineage>
</organism>
<dbReference type="Proteomes" id="UP001234178">
    <property type="component" value="Unassembled WGS sequence"/>
</dbReference>
<accession>A0ABQ9ZSB4</accession>
<keyword evidence="2" id="KW-1185">Reference proteome</keyword>
<evidence type="ECO:0000313" key="1">
    <source>
        <dbReference type="EMBL" id="KAK4015813.1"/>
    </source>
</evidence>
<gene>
    <name evidence="1" type="ORF">OUZ56_030786</name>
</gene>
<protein>
    <submittedName>
        <fullName evidence="1">Uncharacterized protein</fullName>
    </submittedName>
</protein>
<sequence length="125" mass="14151">MNDSQIFAYTSKPILHFSHIIYCNSDRDKGIWQRHISRCKHEPNSRCRPGRPVTIIKTSLTVPPREWEQTFGLVTSPEAQSLQVCGTNSRKTNSIAHHAIGPSISFFSLPNYRGSVMGHRVGDPY</sequence>
<evidence type="ECO:0000313" key="2">
    <source>
        <dbReference type="Proteomes" id="UP001234178"/>
    </source>
</evidence>
<comment type="caution">
    <text evidence="1">The sequence shown here is derived from an EMBL/GenBank/DDBJ whole genome shotgun (WGS) entry which is preliminary data.</text>
</comment>
<name>A0ABQ9ZSB4_9CRUS</name>
<proteinExistence type="predicted"/>